<protein>
    <submittedName>
        <fullName evidence="5">M20/M25/M40 family metallo-hydrolase</fullName>
    </submittedName>
</protein>
<sequence length="442" mass="44788">MTTVTLDVMLEDLRELVSCESFSADHRAVARSARLVADQGHRGLGARAETIVIGGVTHLRWTFGTPRVLLLGHHDTVWPIGSLLTRPWSVTDGIARGPGVFDMKAGLVQMFHALAALPSPDGVCVLITGDEEVGSPTSRALVEESARGCAAAFVLEASAEGGALKIARKGTSMYEVVVHGRGAHAGLDPGRGANAGVELAHQILAVTGIADRVNNGRTDSDRTDDRPHGHQAGDRADGGRADIDRTGSGRAGSGRADGGRAGSGHADGGRAHDDGAHGRRTDGGRARPGSLGPVTVTPTVLSAGTTGNTVPALARLSVDARVPTLAAQRRVDELMRALSPRIPGTRLEITGGPNRPPLEHASSAGLFALAQEVAAGLGLAPLTGAGVGGASDGNFTAGAGCPTLDGLGAVGGGAHADDEHVVVGEMPGRAALLAGLIRAVLA</sequence>
<feature type="domain" description="Peptidase M20 dimerisation" evidence="4">
    <location>
        <begin position="166"/>
        <end position="337"/>
    </location>
</feature>
<evidence type="ECO:0000259" key="4">
    <source>
        <dbReference type="Pfam" id="PF07687"/>
    </source>
</evidence>
<keyword evidence="2" id="KW-0378">Hydrolase</keyword>
<accession>A0ABV5TKL2</accession>
<evidence type="ECO:0000313" key="6">
    <source>
        <dbReference type="Proteomes" id="UP001589610"/>
    </source>
</evidence>
<dbReference type="EMBL" id="JBHMBS010000017">
    <property type="protein sequence ID" value="MFB9679654.1"/>
    <property type="molecule type" value="Genomic_DNA"/>
</dbReference>
<dbReference type="SUPFAM" id="SSF53187">
    <property type="entry name" value="Zn-dependent exopeptidases"/>
    <property type="match status" value="1"/>
</dbReference>
<dbReference type="RefSeq" id="WP_386161004.1">
    <property type="nucleotide sequence ID" value="NZ_JBHMBS010000017.1"/>
</dbReference>
<dbReference type="PANTHER" id="PTHR43808:SF9">
    <property type="entry name" value="BLL0789 PROTEIN"/>
    <property type="match status" value="1"/>
</dbReference>
<dbReference type="InterPro" id="IPR036264">
    <property type="entry name" value="Bact_exopeptidase_dim_dom"/>
</dbReference>
<dbReference type="InterPro" id="IPR050072">
    <property type="entry name" value="Peptidase_M20A"/>
</dbReference>
<dbReference type="InterPro" id="IPR002933">
    <property type="entry name" value="Peptidase_M20"/>
</dbReference>
<dbReference type="Gene3D" id="3.40.630.10">
    <property type="entry name" value="Zn peptidases"/>
    <property type="match status" value="2"/>
</dbReference>
<dbReference type="Pfam" id="PF01546">
    <property type="entry name" value="Peptidase_M20"/>
    <property type="match status" value="1"/>
</dbReference>
<proteinExistence type="predicted"/>
<dbReference type="Proteomes" id="UP001589610">
    <property type="component" value="Unassembled WGS sequence"/>
</dbReference>
<dbReference type="Gene3D" id="3.30.70.360">
    <property type="match status" value="1"/>
</dbReference>
<gene>
    <name evidence="5" type="ORF">ACFFRH_29575</name>
</gene>
<feature type="region of interest" description="Disordered" evidence="3">
    <location>
        <begin position="211"/>
        <end position="306"/>
    </location>
</feature>
<evidence type="ECO:0000256" key="1">
    <source>
        <dbReference type="ARBA" id="ARBA00022723"/>
    </source>
</evidence>
<evidence type="ECO:0000313" key="5">
    <source>
        <dbReference type="EMBL" id="MFB9679654.1"/>
    </source>
</evidence>
<keyword evidence="1" id="KW-0479">Metal-binding</keyword>
<feature type="compositionally biased region" description="Polar residues" evidence="3">
    <location>
        <begin position="296"/>
        <end position="306"/>
    </location>
</feature>
<feature type="compositionally biased region" description="Basic and acidic residues" evidence="3">
    <location>
        <begin position="267"/>
        <end position="285"/>
    </location>
</feature>
<dbReference type="InterPro" id="IPR011650">
    <property type="entry name" value="Peptidase_M20_dimer"/>
</dbReference>
<feature type="compositionally biased region" description="Basic and acidic residues" evidence="3">
    <location>
        <begin position="218"/>
        <end position="247"/>
    </location>
</feature>
<dbReference type="Pfam" id="PF07687">
    <property type="entry name" value="M20_dimer"/>
    <property type="match status" value="1"/>
</dbReference>
<dbReference type="InterPro" id="IPR017150">
    <property type="entry name" value="Pept_M20_glutamate_carboxypep"/>
</dbReference>
<dbReference type="SUPFAM" id="SSF55031">
    <property type="entry name" value="Bacterial exopeptidase dimerisation domain"/>
    <property type="match status" value="1"/>
</dbReference>
<comment type="caution">
    <text evidence="5">The sequence shown here is derived from an EMBL/GenBank/DDBJ whole genome shotgun (WGS) entry which is preliminary data.</text>
</comment>
<reference evidence="5 6" key="1">
    <citation type="submission" date="2024-09" db="EMBL/GenBank/DDBJ databases">
        <authorList>
            <person name="Sun Q."/>
            <person name="Mori K."/>
        </authorList>
    </citation>
    <scope>NUCLEOTIDE SEQUENCE [LARGE SCALE GENOMIC DNA]</scope>
    <source>
        <strain evidence="5 6">JCM 3028</strain>
    </source>
</reference>
<name>A0ABV5TKL2_9ACTN</name>
<dbReference type="PANTHER" id="PTHR43808">
    <property type="entry name" value="ACETYLORNITHINE DEACETYLASE"/>
    <property type="match status" value="1"/>
</dbReference>
<dbReference type="PIRSF" id="PIRSF037238">
    <property type="entry name" value="Carboxypeptidase_G2"/>
    <property type="match status" value="1"/>
</dbReference>
<evidence type="ECO:0000256" key="2">
    <source>
        <dbReference type="ARBA" id="ARBA00022801"/>
    </source>
</evidence>
<evidence type="ECO:0000256" key="3">
    <source>
        <dbReference type="SAM" id="MobiDB-lite"/>
    </source>
</evidence>
<keyword evidence="6" id="KW-1185">Reference proteome</keyword>
<feature type="compositionally biased region" description="Gly residues" evidence="3">
    <location>
        <begin position="249"/>
        <end position="266"/>
    </location>
</feature>
<organism evidence="5 6">
    <name type="scientific">Streptosporangium vulgare</name>
    <dbReference type="NCBI Taxonomy" id="46190"/>
    <lineage>
        <taxon>Bacteria</taxon>
        <taxon>Bacillati</taxon>
        <taxon>Actinomycetota</taxon>
        <taxon>Actinomycetes</taxon>
        <taxon>Streptosporangiales</taxon>
        <taxon>Streptosporangiaceae</taxon>
        <taxon>Streptosporangium</taxon>
    </lineage>
</organism>